<dbReference type="Proteomes" id="UP000681967">
    <property type="component" value="Unassembled WGS sequence"/>
</dbReference>
<protein>
    <submittedName>
        <fullName evidence="1">Uncharacterized protein</fullName>
    </submittedName>
</protein>
<comment type="caution">
    <text evidence="1">The sequence shown here is derived from an EMBL/GenBank/DDBJ whole genome shotgun (WGS) entry which is preliminary data.</text>
</comment>
<feature type="non-terminal residue" evidence="1">
    <location>
        <position position="63"/>
    </location>
</feature>
<proteinExistence type="predicted"/>
<accession>A0A8S2W7S7</accession>
<reference evidence="1" key="1">
    <citation type="submission" date="2021-02" db="EMBL/GenBank/DDBJ databases">
        <authorList>
            <person name="Nowell W R."/>
        </authorList>
    </citation>
    <scope>NUCLEOTIDE SEQUENCE</scope>
</reference>
<evidence type="ECO:0000313" key="4">
    <source>
        <dbReference type="Proteomes" id="UP000681967"/>
    </source>
</evidence>
<name>A0A8S2W7S7_9BILA</name>
<sequence length="63" mass="7345">MLRQYQTDDFLQLEEWYVTLKKSSLVNIHTVQPITTKGSPPFLLSSFGTDNKIDAISILFRWL</sequence>
<dbReference type="EMBL" id="CAJOBH010063407">
    <property type="protein sequence ID" value="CAF4436375.1"/>
    <property type="molecule type" value="Genomic_DNA"/>
</dbReference>
<dbReference type="Proteomes" id="UP000681720">
    <property type="component" value="Unassembled WGS sequence"/>
</dbReference>
<evidence type="ECO:0000313" key="2">
    <source>
        <dbReference type="EMBL" id="CAF4636860.1"/>
    </source>
</evidence>
<dbReference type="EMBL" id="CAJOBJ010112274">
    <property type="protein sequence ID" value="CAF4636860.1"/>
    <property type="molecule type" value="Genomic_DNA"/>
</dbReference>
<gene>
    <name evidence="1" type="ORF">BYL167_LOCUS33119</name>
    <name evidence="2" type="ORF">GIL414_LOCUS40462</name>
    <name evidence="3" type="ORF">SMN809_LOCUS50292</name>
</gene>
<dbReference type="Proteomes" id="UP000676336">
    <property type="component" value="Unassembled WGS sequence"/>
</dbReference>
<dbReference type="AlphaFoldDB" id="A0A8S2W7S7"/>
<evidence type="ECO:0000313" key="3">
    <source>
        <dbReference type="EMBL" id="CAF4870046.1"/>
    </source>
</evidence>
<organism evidence="1 4">
    <name type="scientific">Rotaria magnacalcarata</name>
    <dbReference type="NCBI Taxonomy" id="392030"/>
    <lineage>
        <taxon>Eukaryota</taxon>
        <taxon>Metazoa</taxon>
        <taxon>Spiralia</taxon>
        <taxon>Gnathifera</taxon>
        <taxon>Rotifera</taxon>
        <taxon>Eurotatoria</taxon>
        <taxon>Bdelloidea</taxon>
        <taxon>Philodinida</taxon>
        <taxon>Philodinidae</taxon>
        <taxon>Rotaria</taxon>
    </lineage>
</organism>
<dbReference type="EMBL" id="CAJOBI010166042">
    <property type="protein sequence ID" value="CAF4870046.1"/>
    <property type="molecule type" value="Genomic_DNA"/>
</dbReference>
<evidence type="ECO:0000313" key="1">
    <source>
        <dbReference type="EMBL" id="CAF4436375.1"/>
    </source>
</evidence>